<evidence type="ECO:0000256" key="5">
    <source>
        <dbReference type="SAM" id="Coils"/>
    </source>
</evidence>
<evidence type="ECO:0000256" key="1">
    <source>
        <dbReference type="ARBA" id="ARBA00004651"/>
    </source>
</evidence>
<feature type="coiled-coil region" evidence="5">
    <location>
        <begin position="437"/>
        <end position="471"/>
    </location>
</feature>
<evidence type="ECO:0000313" key="8">
    <source>
        <dbReference type="EMBL" id="CAA7269922.1"/>
    </source>
</evidence>
<dbReference type="GO" id="GO:0015087">
    <property type="term" value="F:cobalt ion transmembrane transporter activity"/>
    <property type="evidence" value="ECO:0007669"/>
    <property type="project" value="TreeGrafter"/>
</dbReference>
<sequence length="621" mass="70734">MSKKIRYPRTDPLSHPQSLSAGASNGRLGVPDRAPSVLSARSKRSSIRKDPKDDPSRVPHPSHRHASPSAPWPWVDLEDEVDPLQLECPLPPVPPLCDHKSCGGCWRGYPQSRFPNWTHRQVKKSKINRAITEYDTAKPCICHRVDVDENGFFTNAGSIVATSGEEDQIWDIIINETRPERLRVRALFIQDMSGPILQMLGAKYNIEPFFWSSSLNWIPSRFQEEIKPGVGDHITITLTFLKSMSNHQALQLNAAFSKSSDTLKQPSTLLGSQKIDTHAPLALYSNDRLLVLDLLAVHLIRNVNGSTIISYHPSMNIPTTTAPFLHERIRFAGQSVYWQSIFQKSPDPTFVLLTFVWHALYAWDEALENLYEHICTLETRVISTSEMPLTQELHVIRAHHLHYSSLLDDFTKHVEFIRDTHNPAMDSMSKQDLNFSHKVMQRECANLLSEIRRLKSELHMQERRLKNVMGLVFSSVNITDSRYMREMTEAAVRDSAAVCPPRQSPRRVMKQVAYLTMVFLPSSFVAAVFGMNVSEINPGSLATLARYVEFALPLTLLTAWIIIAFQSTYIFPERTSFIVRLGWPVYLIYNMIKKKREANEEEDESEYTIEYGSSATKEVMG</sequence>
<dbReference type="OrthoDB" id="3231000at2759"/>
<evidence type="ECO:0000256" key="7">
    <source>
        <dbReference type="SAM" id="Phobius"/>
    </source>
</evidence>
<feature type="transmembrane region" description="Helical" evidence="7">
    <location>
        <begin position="550"/>
        <end position="571"/>
    </location>
</feature>
<comment type="subcellular location">
    <subcellularLocation>
        <location evidence="1">Cell membrane</location>
        <topology evidence="1">Multi-pass membrane protein</topology>
    </subcellularLocation>
</comment>
<organism evidence="8 9">
    <name type="scientific">Cyclocybe aegerita</name>
    <name type="common">Black poplar mushroom</name>
    <name type="synonym">Agrocybe aegerita</name>
    <dbReference type="NCBI Taxonomy" id="1973307"/>
    <lineage>
        <taxon>Eukaryota</taxon>
        <taxon>Fungi</taxon>
        <taxon>Dikarya</taxon>
        <taxon>Basidiomycota</taxon>
        <taxon>Agaricomycotina</taxon>
        <taxon>Agaricomycetes</taxon>
        <taxon>Agaricomycetidae</taxon>
        <taxon>Agaricales</taxon>
        <taxon>Agaricineae</taxon>
        <taxon>Bolbitiaceae</taxon>
        <taxon>Cyclocybe</taxon>
    </lineage>
</organism>
<feature type="transmembrane region" description="Helical" evidence="7">
    <location>
        <begin position="512"/>
        <end position="530"/>
    </location>
</feature>
<dbReference type="InterPro" id="IPR045863">
    <property type="entry name" value="CorA_TM1_TM2"/>
</dbReference>
<accession>A0A8S0X7S7</accession>
<keyword evidence="4 7" id="KW-0472">Membrane</keyword>
<evidence type="ECO:0000256" key="6">
    <source>
        <dbReference type="SAM" id="MobiDB-lite"/>
    </source>
</evidence>
<dbReference type="AlphaFoldDB" id="A0A8S0X7S7"/>
<keyword evidence="5" id="KW-0175">Coiled coil</keyword>
<dbReference type="GO" id="GO:0050897">
    <property type="term" value="F:cobalt ion binding"/>
    <property type="evidence" value="ECO:0007669"/>
    <property type="project" value="TreeGrafter"/>
</dbReference>
<dbReference type="GO" id="GO:0005886">
    <property type="term" value="C:plasma membrane"/>
    <property type="evidence" value="ECO:0007669"/>
    <property type="project" value="UniProtKB-SubCell"/>
</dbReference>
<name>A0A8S0X7S7_CYCAE</name>
<feature type="compositionally biased region" description="Basic and acidic residues" evidence="6">
    <location>
        <begin position="47"/>
        <end position="57"/>
    </location>
</feature>
<dbReference type="PANTHER" id="PTHR46494:SF1">
    <property type="entry name" value="CORA FAMILY METAL ION TRANSPORTER (EUROFUNG)"/>
    <property type="match status" value="1"/>
</dbReference>
<evidence type="ECO:0000313" key="9">
    <source>
        <dbReference type="Proteomes" id="UP000467700"/>
    </source>
</evidence>
<evidence type="ECO:0000256" key="3">
    <source>
        <dbReference type="ARBA" id="ARBA00022989"/>
    </source>
</evidence>
<dbReference type="Proteomes" id="UP000467700">
    <property type="component" value="Unassembled WGS sequence"/>
</dbReference>
<protein>
    <submittedName>
        <fullName evidence="8">Uncharacterized protein</fullName>
    </submittedName>
</protein>
<dbReference type="PANTHER" id="PTHR46494">
    <property type="entry name" value="CORA FAMILY METAL ION TRANSPORTER (EUROFUNG)"/>
    <property type="match status" value="1"/>
</dbReference>
<proteinExistence type="predicted"/>
<dbReference type="GO" id="GO:0000287">
    <property type="term" value="F:magnesium ion binding"/>
    <property type="evidence" value="ECO:0007669"/>
    <property type="project" value="TreeGrafter"/>
</dbReference>
<reference evidence="8 9" key="1">
    <citation type="submission" date="2020-01" db="EMBL/GenBank/DDBJ databases">
        <authorList>
            <person name="Gupta K D."/>
        </authorList>
    </citation>
    <scope>NUCLEOTIDE SEQUENCE [LARGE SCALE GENOMIC DNA]</scope>
</reference>
<dbReference type="Pfam" id="PF01544">
    <property type="entry name" value="CorA"/>
    <property type="match status" value="1"/>
</dbReference>
<evidence type="ECO:0000256" key="4">
    <source>
        <dbReference type="ARBA" id="ARBA00023136"/>
    </source>
</evidence>
<keyword evidence="2 7" id="KW-0812">Transmembrane</keyword>
<dbReference type="SUPFAM" id="SSF144083">
    <property type="entry name" value="Magnesium transport protein CorA, transmembrane region"/>
    <property type="match status" value="1"/>
</dbReference>
<gene>
    <name evidence="8" type="ORF">AAE3_LOCUS12174</name>
</gene>
<dbReference type="EMBL" id="CACVBS010000082">
    <property type="protein sequence ID" value="CAA7269922.1"/>
    <property type="molecule type" value="Genomic_DNA"/>
</dbReference>
<evidence type="ECO:0000256" key="2">
    <source>
        <dbReference type="ARBA" id="ARBA00022692"/>
    </source>
</evidence>
<feature type="region of interest" description="Disordered" evidence="6">
    <location>
        <begin position="1"/>
        <end position="74"/>
    </location>
</feature>
<keyword evidence="9" id="KW-1185">Reference proteome</keyword>
<dbReference type="GO" id="GO:0015095">
    <property type="term" value="F:magnesium ion transmembrane transporter activity"/>
    <property type="evidence" value="ECO:0007669"/>
    <property type="project" value="TreeGrafter"/>
</dbReference>
<comment type="caution">
    <text evidence="8">The sequence shown here is derived from an EMBL/GenBank/DDBJ whole genome shotgun (WGS) entry which is preliminary data.</text>
</comment>
<keyword evidence="3 7" id="KW-1133">Transmembrane helix</keyword>
<dbReference type="Gene3D" id="1.20.58.340">
    <property type="entry name" value="Magnesium transport protein CorA, transmembrane region"/>
    <property type="match status" value="1"/>
</dbReference>
<dbReference type="InterPro" id="IPR002523">
    <property type="entry name" value="MgTranspt_CorA/ZnTranspt_ZntB"/>
</dbReference>